<feature type="transmembrane region" description="Helical" evidence="7">
    <location>
        <begin position="397"/>
        <end position="417"/>
    </location>
</feature>
<keyword evidence="6 7" id="KW-0472">Membrane</keyword>
<reference evidence="9" key="1">
    <citation type="submission" date="2019-08" db="EMBL/GenBank/DDBJ databases">
        <title>The genome of the North American firefly Photinus pyralis.</title>
        <authorList>
            <consortium name="Photinus pyralis genome working group"/>
            <person name="Fallon T.R."/>
            <person name="Sander Lower S.E."/>
            <person name="Weng J.-K."/>
        </authorList>
    </citation>
    <scope>NUCLEOTIDE SEQUENCE</scope>
    <source>
        <strain evidence="9">TRF0915ILg1</strain>
        <tissue evidence="9">Whole body</tissue>
    </source>
</reference>
<feature type="transmembrane region" description="Helical" evidence="7">
    <location>
        <begin position="69"/>
        <end position="89"/>
    </location>
</feature>
<feature type="transmembrane region" description="Helical" evidence="7">
    <location>
        <begin position="122"/>
        <end position="144"/>
    </location>
</feature>
<feature type="transmembrane region" description="Helical" evidence="7">
    <location>
        <begin position="199"/>
        <end position="218"/>
    </location>
</feature>
<name>A0A8K0GCM0_IGNLU</name>
<comment type="caution">
    <text evidence="9">The sequence shown here is derived from an EMBL/GenBank/DDBJ whole genome shotgun (WGS) entry which is preliminary data.</text>
</comment>
<feature type="transmembrane region" description="Helical" evidence="7">
    <location>
        <begin position="156"/>
        <end position="179"/>
    </location>
</feature>
<feature type="transmembrane region" description="Helical" evidence="7">
    <location>
        <begin position="367"/>
        <end position="385"/>
    </location>
</feature>
<dbReference type="InterPro" id="IPR036259">
    <property type="entry name" value="MFS_trans_sf"/>
</dbReference>
<keyword evidence="3" id="KW-0813">Transport</keyword>
<dbReference type="GO" id="GO:0016020">
    <property type="term" value="C:membrane"/>
    <property type="evidence" value="ECO:0007669"/>
    <property type="project" value="UniProtKB-SubCell"/>
</dbReference>
<evidence type="ECO:0000256" key="7">
    <source>
        <dbReference type="SAM" id="Phobius"/>
    </source>
</evidence>
<dbReference type="Gene3D" id="1.20.1250.20">
    <property type="entry name" value="MFS general substrate transporter like domains"/>
    <property type="match status" value="1"/>
</dbReference>
<dbReference type="SUPFAM" id="SSF103473">
    <property type="entry name" value="MFS general substrate transporter"/>
    <property type="match status" value="1"/>
</dbReference>
<feature type="transmembrane region" description="Helical" evidence="7">
    <location>
        <begin position="30"/>
        <end position="54"/>
    </location>
</feature>
<keyword evidence="10" id="KW-1185">Reference proteome</keyword>
<evidence type="ECO:0000256" key="6">
    <source>
        <dbReference type="ARBA" id="ARBA00023136"/>
    </source>
</evidence>
<dbReference type="PROSITE" id="PS50850">
    <property type="entry name" value="MFS"/>
    <property type="match status" value="1"/>
</dbReference>
<dbReference type="PANTHER" id="PTHR23511:SF35">
    <property type="entry name" value="MAJOR FACILITATOR SUPERFAMILY (MFS) PROFILE DOMAIN-CONTAINING PROTEIN"/>
    <property type="match status" value="1"/>
</dbReference>
<feature type="domain" description="Major facilitator superfamily (MFS) profile" evidence="8">
    <location>
        <begin position="30"/>
        <end position="507"/>
    </location>
</feature>
<evidence type="ECO:0000313" key="9">
    <source>
        <dbReference type="EMBL" id="KAF2894061.1"/>
    </source>
</evidence>
<feature type="transmembrane region" description="Helical" evidence="7">
    <location>
        <begin position="454"/>
        <end position="477"/>
    </location>
</feature>
<comment type="similarity">
    <text evidence="2">Belongs to the major facilitator superfamily.</text>
</comment>
<sequence>MAKPALEITKNKILHFDEAMTLTGFGRFNLFVLLATGGALMCVIMETMGMMYVIPAAECDLQLTLTMKGYISAASFLGVVSGSHLWGFLADTRGRKKIILTNLTVSFIMTLISSLVPEDWLFVLLRYFNGLFVSGASSIVYAHAGEFHNNTYRPKVISWMSTFVAFGIMTLPALAWLILRSQWSFEIPLLEILFRPWRLLVVAYGLPSVVFALCIAFIPESPKYLLTQGKNSEALEILKKIYAVNTGKSPEEFPVSKVFWDEDINNTKNENFLKCMWKQTVPLIKQPLALKTFMVCVLQFGVFMSTSGLAMWYPEIFNRLATYERDNPEEEVTLCNAIRYHVNNEELFHNDTDAALPHCMDSIESEVFTIGIITGSFLALTYIAIGGLINMLGKKNLLVGFFTISSAAGLIAQYLYGSGILKTLMSLVSISSTTIGVINAVAVDLYPTNVRAMALAISLMFGRIGAVTGSHITGLIFYQLCDYTFYIITAINLLLIVVVLLLPTSPRTPKMIETIT</sequence>
<feature type="transmembrane region" description="Helical" evidence="7">
    <location>
        <begin position="288"/>
        <end position="313"/>
    </location>
</feature>
<dbReference type="PANTHER" id="PTHR23511">
    <property type="entry name" value="SYNAPTIC VESICLE GLYCOPROTEIN 2"/>
    <property type="match status" value="1"/>
</dbReference>
<dbReference type="EMBL" id="VTPC01007386">
    <property type="protein sequence ID" value="KAF2894061.1"/>
    <property type="molecule type" value="Genomic_DNA"/>
</dbReference>
<feature type="transmembrane region" description="Helical" evidence="7">
    <location>
        <begin position="98"/>
        <end position="116"/>
    </location>
</feature>
<dbReference type="InterPro" id="IPR011701">
    <property type="entry name" value="MFS"/>
</dbReference>
<keyword evidence="4 7" id="KW-0812">Transmembrane</keyword>
<proteinExistence type="inferred from homology"/>
<keyword evidence="5 7" id="KW-1133">Transmembrane helix</keyword>
<gene>
    <name evidence="9" type="ORF">ILUMI_12111</name>
</gene>
<feature type="transmembrane region" description="Helical" evidence="7">
    <location>
        <begin position="423"/>
        <end position="442"/>
    </location>
</feature>
<evidence type="ECO:0000256" key="3">
    <source>
        <dbReference type="ARBA" id="ARBA00022448"/>
    </source>
</evidence>
<organism evidence="9 10">
    <name type="scientific">Ignelater luminosus</name>
    <name type="common">Cucubano</name>
    <name type="synonym">Pyrophorus luminosus</name>
    <dbReference type="NCBI Taxonomy" id="2038154"/>
    <lineage>
        <taxon>Eukaryota</taxon>
        <taxon>Metazoa</taxon>
        <taxon>Ecdysozoa</taxon>
        <taxon>Arthropoda</taxon>
        <taxon>Hexapoda</taxon>
        <taxon>Insecta</taxon>
        <taxon>Pterygota</taxon>
        <taxon>Neoptera</taxon>
        <taxon>Endopterygota</taxon>
        <taxon>Coleoptera</taxon>
        <taxon>Polyphaga</taxon>
        <taxon>Elateriformia</taxon>
        <taxon>Elateroidea</taxon>
        <taxon>Elateridae</taxon>
        <taxon>Agrypninae</taxon>
        <taxon>Pyrophorini</taxon>
        <taxon>Ignelater</taxon>
    </lineage>
</organism>
<dbReference type="Proteomes" id="UP000801492">
    <property type="component" value="Unassembled WGS sequence"/>
</dbReference>
<protein>
    <recommendedName>
        <fullName evidence="8">Major facilitator superfamily (MFS) profile domain-containing protein</fullName>
    </recommendedName>
</protein>
<evidence type="ECO:0000256" key="4">
    <source>
        <dbReference type="ARBA" id="ARBA00022692"/>
    </source>
</evidence>
<evidence type="ECO:0000256" key="5">
    <source>
        <dbReference type="ARBA" id="ARBA00022989"/>
    </source>
</evidence>
<evidence type="ECO:0000259" key="8">
    <source>
        <dbReference type="PROSITE" id="PS50850"/>
    </source>
</evidence>
<dbReference type="AlphaFoldDB" id="A0A8K0GCM0"/>
<feature type="transmembrane region" description="Helical" evidence="7">
    <location>
        <begin position="483"/>
        <end position="502"/>
    </location>
</feature>
<evidence type="ECO:0000313" key="10">
    <source>
        <dbReference type="Proteomes" id="UP000801492"/>
    </source>
</evidence>
<comment type="subcellular location">
    <subcellularLocation>
        <location evidence="1">Membrane</location>
        <topology evidence="1">Multi-pass membrane protein</topology>
    </subcellularLocation>
</comment>
<dbReference type="InterPro" id="IPR020846">
    <property type="entry name" value="MFS_dom"/>
</dbReference>
<dbReference type="Pfam" id="PF00083">
    <property type="entry name" value="Sugar_tr"/>
    <property type="match status" value="1"/>
</dbReference>
<evidence type="ECO:0000256" key="1">
    <source>
        <dbReference type="ARBA" id="ARBA00004141"/>
    </source>
</evidence>
<dbReference type="OrthoDB" id="10262656at2759"/>
<dbReference type="Pfam" id="PF07690">
    <property type="entry name" value="MFS_1"/>
    <property type="match status" value="1"/>
</dbReference>
<dbReference type="GO" id="GO:0022857">
    <property type="term" value="F:transmembrane transporter activity"/>
    <property type="evidence" value="ECO:0007669"/>
    <property type="project" value="InterPro"/>
</dbReference>
<evidence type="ECO:0000256" key="2">
    <source>
        <dbReference type="ARBA" id="ARBA00008335"/>
    </source>
</evidence>
<accession>A0A8K0GCM0</accession>
<dbReference type="InterPro" id="IPR005828">
    <property type="entry name" value="MFS_sugar_transport-like"/>
</dbReference>